<reference evidence="3 4" key="1">
    <citation type="submission" date="2023-07" db="EMBL/GenBank/DDBJ databases">
        <title>Sorghum-associated microbial communities from plants grown in Nebraska, USA.</title>
        <authorList>
            <person name="Schachtman D."/>
        </authorList>
    </citation>
    <scope>NUCLEOTIDE SEQUENCE [LARGE SCALE GENOMIC DNA]</scope>
    <source>
        <strain evidence="3 4">2980</strain>
    </source>
</reference>
<dbReference type="PANTHER" id="PTHR24320">
    <property type="entry name" value="RETINOL DEHYDROGENASE"/>
    <property type="match status" value="1"/>
</dbReference>
<dbReference type="SUPFAM" id="SSF51735">
    <property type="entry name" value="NAD(P)-binding Rossmann-fold domains"/>
    <property type="match status" value="1"/>
</dbReference>
<protein>
    <submittedName>
        <fullName evidence="3">NAD(P)-dependent dehydrogenase (Short-subunit alcohol dehydrogenase family)</fullName>
    </submittedName>
</protein>
<evidence type="ECO:0000256" key="2">
    <source>
        <dbReference type="ARBA" id="ARBA00023002"/>
    </source>
</evidence>
<comment type="similarity">
    <text evidence="1">Belongs to the short-chain dehydrogenases/reductases (SDR) family.</text>
</comment>
<name>A0ABU1S8A3_9MICO</name>
<accession>A0ABU1S8A3</accession>
<organism evidence="3 4">
    <name type="scientific">Microbacterium resistens</name>
    <dbReference type="NCBI Taxonomy" id="156977"/>
    <lineage>
        <taxon>Bacteria</taxon>
        <taxon>Bacillati</taxon>
        <taxon>Actinomycetota</taxon>
        <taxon>Actinomycetes</taxon>
        <taxon>Micrococcales</taxon>
        <taxon>Microbacteriaceae</taxon>
        <taxon>Microbacterium</taxon>
    </lineage>
</organism>
<dbReference type="PANTHER" id="PTHR24320:SF148">
    <property type="entry name" value="NAD(P)-BINDING ROSSMANN-FOLD SUPERFAMILY PROTEIN"/>
    <property type="match status" value="1"/>
</dbReference>
<dbReference type="Proteomes" id="UP001259347">
    <property type="component" value="Unassembled WGS sequence"/>
</dbReference>
<dbReference type="InterPro" id="IPR036291">
    <property type="entry name" value="NAD(P)-bd_dom_sf"/>
</dbReference>
<dbReference type="EMBL" id="JAVDUM010000001">
    <property type="protein sequence ID" value="MDR6865831.1"/>
    <property type="molecule type" value="Genomic_DNA"/>
</dbReference>
<evidence type="ECO:0000256" key="1">
    <source>
        <dbReference type="ARBA" id="ARBA00006484"/>
    </source>
</evidence>
<dbReference type="Gene3D" id="3.40.50.720">
    <property type="entry name" value="NAD(P)-binding Rossmann-like Domain"/>
    <property type="match status" value="1"/>
</dbReference>
<evidence type="ECO:0000313" key="3">
    <source>
        <dbReference type="EMBL" id="MDR6865831.1"/>
    </source>
</evidence>
<keyword evidence="4" id="KW-1185">Reference proteome</keyword>
<evidence type="ECO:0000313" key="4">
    <source>
        <dbReference type="Proteomes" id="UP001259347"/>
    </source>
</evidence>
<comment type="caution">
    <text evidence="3">The sequence shown here is derived from an EMBL/GenBank/DDBJ whole genome shotgun (WGS) entry which is preliminary data.</text>
</comment>
<gene>
    <name evidence="3" type="ORF">J2Y69_000413</name>
</gene>
<sequence>MTWSPADIPPLQDRVFVVTGATAGIGYFSSELLARSGAHVVLASRSASKLRTAQGTIRSQAPGASLSAVPFDLTSLTSVADAAEELAAMPRIDGVLLNAGSMDLTRGKQTADGLPTILGTHAVANFALLAGLVPSLMRTAPTAGIVSRIVHTSTGFVNLRAYDVDDVSALPRSGVGEYTKAKTITEVFAFELDRRLRTSGAQVSSLVVRPGVGVDAKTPERTGIRDATTPYQRNYLTPFAQGKDTASWYGVRALTDPDAQGGDYFAPPRPFQGPPVRVRPLERTRAPGAEIAGAVWRQLEELSGTRLDLDASR</sequence>
<dbReference type="InterPro" id="IPR002347">
    <property type="entry name" value="SDR_fam"/>
</dbReference>
<dbReference type="RefSeq" id="WP_310016991.1">
    <property type="nucleotide sequence ID" value="NZ_JAVDUM010000001.1"/>
</dbReference>
<dbReference type="Pfam" id="PF00106">
    <property type="entry name" value="adh_short"/>
    <property type="match status" value="1"/>
</dbReference>
<keyword evidence="2" id="KW-0560">Oxidoreductase</keyword>
<proteinExistence type="inferred from homology"/>